<dbReference type="RefSeq" id="WP_093363123.1">
    <property type="nucleotide sequence ID" value="NZ_FOLG01000048.1"/>
</dbReference>
<organism evidence="1 2">
    <name type="scientific">Tropicimonas isoalkanivorans</name>
    <dbReference type="NCBI Taxonomy" id="441112"/>
    <lineage>
        <taxon>Bacteria</taxon>
        <taxon>Pseudomonadati</taxon>
        <taxon>Pseudomonadota</taxon>
        <taxon>Alphaproteobacteria</taxon>
        <taxon>Rhodobacterales</taxon>
        <taxon>Roseobacteraceae</taxon>
        <taxon>Tropicimonas</taxon>
    </lineage>
</organism>
<dbReference type="Proteomes" id="UP000198728">
    <property type="component" value="Unassembled WGS sequence"/>
</dbReference>
<sequence length="293" mass="32574">MTTPLQDLTGWPTAQQNRICDRLLGSRPDPREVLTRLARLAGHARPETTIRSYLHLGDLALGLILRSNPEAHPAARAARWLRLNRRSLTPSKHDELVVLESARPAVLAHLAVQTLAVPKATASRPVRPAPPPRLTPDLAHRLLTALARGTPSGDLAERFALSRTQIRRLETTARNLMPGRLAPVLPRHHDDRNLARNLMRHLAKLDPTDARAWSLQTLRAARSSDLCFATRRQFETWLKAGGPTLATIDWQLTTPANRLRARPRPPHEVRNLPLTALTTPAILTICAMATEDT</sequence>
<keyword evidence="2" id="KW-1185">Reference proteome</keyword>
<dbReference type="AlphaFoldDB" id="A0A1I1RQ02"/>
<proteinExistence type="predicted"/>
<evidence type="ECO:0000313" key="1">
    <source>
        <dbReference type="EMBL" id="SFD36426.1"/>
    </source>
</evidence>
<dbReference type="EMBL" id="FOLG01000048">
    <property type="protein sequence ID" value="SFD36426.1"/>
    <property type="molecule type" value="Genomic_DNA"/>
</dbReference>
<protein>
    <submittedName>
        <fullName evidence="1">Uncharacterized protein</fullName>
    </submittedName>
</protein>
<gene>
    <name evidence="1" type="ORF">SAMN04488094_1481</name>
</gene>
<accession>A0A1I1RQ02</accession>
<name>A0A1I1RQ02_9RHOB</name>
<dbReference type="OrthoDB" id="9785687at2"/>
<reference evidence="1 2" key="1">
    <citation type="submission" date="2016-10" db="EMBL/GenBank/DDBJ databases">
        <authorList>
            <person name="de Groot N.N."/>
        </authorList>
    </citation>
    <scope>NUCLEOTIDE SEQUENCE [LARGE SCALE GENOMIC DNA]</scope>
    <source>
        <strain evidence="1 2">DSM 19548</strain>
    </source>
</reference>
<evidence type="ECO:0000313" key="2">
    <source>
        <dbReference type="Proteomes" id="UP000198728"/>
    </source>
</evidence>